<dbReference type="UniPathway" id="UPA00079"/>
<proteinExistence type="inferred from homology"/>
<accession>A0A6L5WJK7</accession>
<dbReference type="GO" id="GO:0016836">
    <property type="term" value="F:hydro-lyase activity"/>
    <property type="evidence" value="ECO:0007669"/>
    <property type="project" value="UniProtKB-UniRule"/>
</dbReference>
<dbReference type="AlphaFoldDB" id="A0A6L5WJK7"/>
<keyword evidence="3 4" id="KW-0456">Lyase</keyword>
<dbReference type="InterPro" id="IPR003773">
    <property type="entry name" value="Menaquinone_biosynth"/>
</dbReference>
<comment type="function">
    <text evidence="4">Catalyzes the dehydration of chorismate into 3-[(1-carboxyvinyl)oxy]benzoate, a step in the biosynthesis of menaquinone (MK, vitamin K2).</text>
</comment>
<reference evidence="5 6" key="2">
    <citation type="submission" date="2020-03" db="EMBL/GenBank/DDBJ databases">
        <title>Campylobacter portucalensis sp. nov., a new species of Campylobacter isolated from the reproductive tract of bulls.</title>
        <authorList>
            <person name="Silva M.F."/>
            <person name="Pereira G."/>
            <person name="Carneiro C."/>
            <person name="Hemphill A."/>
            <person name="Mateus L."/>
            <person name="Lopes-Da-Costa L."/>
            <person name="Silva E."/>
        </authorList>
    </citation>
    <scope>NUCLEOTIDE SEQUENCE [LARGE SCALE GENOMIC DNA]</scope>
    <source>
        <strain evidence="5 6">FMV-PI01</strain>
    </source>
</reference>
<keyword evidence="6" id="KW-1185">Reference proteome</keyword>
<comment type="catalytic activity">
    <reaction evidence="4">
        <text>chorismate = 3-[(1-carboxyvinyl)-oxy]benzoate + H2O</text>
        <dbReference type="Rhea" id="RHEA:40051"/>
        <dbReference type="ChEBI" id="CHEBI:15377"/>
        <dbReference type="ChEBI" id="CHEBI:29748"/>
        <dbReference type="ChEBI" id="CHEBI:76981"/>
        <dbReference type="EC" id="4.2.1.151"/>
    </reaction>
</comment>
<sequence length="225" mass="26032">MIFGKIDYLNLLPFHVFLKKYPLQSGIKKSIEFKKDVPSKLCKMLYNRRVDAAIISSVESRRKKYQKLNMGIVAKRDVKSVLVRKNSTKKLDPASKTSNMLSKVLNLNGEVIIGDNALKAYLLDGGENFYDMGQIWRAKTNLPFVFAVFCLTSSKSSYEKIVKSFLKTNVKIPTYILNNYAKSRNIGSKDILWYLKFIGYKLEKKEKISLNLYLRKARELYFNPN</sequence>
<name>A0A6L5WJK7_9BACT</name>
<dbReference type="Gene3D" id="3.40.190.10">
    <property type="entry name" value="Periplasmic binding protein-like II"/>
    <property type="match status" value="2"/>
</dbReference>
<evidence type="ECO:0000256" key="4">
    <source>
        <dbReference type="HAMAP-Rule" id="MF_00995"/>
    </source>
</evidence>
<evidence type="ECO:0000256" key="1">
    <source>
        <dbReference type="ARBA" id="ARBA00004863"/>
    </source>
</evidence>
<dbReference type="GO" id="GO:0009234">
    <property type="term" value="P:menaquinone biosynthetic process"/>
    <property type="evidence" value="ECO:0007669"/>
    <property type="project" value="UniProtKB-UniRule"/>
</dbReference>
<comment type="caution">
    <text evidence="5">The sequence shown here is derived from an EMBL/GenBank/DDBJ whole genome shotgun (WGS) entry which is preliminary data.</text>
</comment>
<dbReference type="Pfam" id="PF02621">
    <property type="entry name" value="VitK2_biosynth"/>
    <property type="match status" value="2"/>
</dbReference>
<evidence type="ECO:0000256" key="2">
    <source>
        <dbReference type="ARBA" id="ARBA00022428"/>
    </source>
</evidence>
<dbReference type="EC" id="4.2.1.151" evidence="4"/>
<evidence type="ECO:0000313" key="5">
    <source>
        <dbReference type="EMBL" id="MSN95921.1"/>
    </source>
</evidence>
<protein>
    <recommendedName>
        <fullName evidence="4">Chorismate dehydratase</fullName>
        <ecNumber evidence="4">4.2.1.151</ecNumber>
    </recommendedName>
    <alternativeName>
        <fullName evidence="4">Menaquinone biosynthetic enzyme MqnA</fullName>
    </alternativeName>
</protein>
<comment type="pathway">
    <text evidence="1 4">Quinol/quinone metabolism; menaquinone biosynthesis.</text>
</comment>
<dbReference type="PANTHER" id="PTHR37690">
    <property type="entry name" value="CHORISMATE DEHYDRATASE"/>
    <property type="match status" value="1"/>
</dbReference>
<gene>
    <name evidence="4" type="primary">mqnA</name>
    <name evidence="5" type="ORF">F1B92_01715</name>
</gene>
<keyword evidence="2 4" id="KW-0474">Menaquinone biosynthesis</keyword>
<organism evidence="5 6">
    <name type="scientific">Campylobacter portucalensis</name>
    <dbReference type="NCBI Taxonomy" id="2608384"/>
    <lineage>
        <taxon>Bacteria</taxon>
        <taxon>Pseudomonadati</taxon>
        <taxon>Campylobacterota</taxon>
        <taxon>Epsilonproteobacteria</taxon>
        <taxon>Campylobacterales</taxon>
        <taxon>Campylobacteraceae</taxon>
        <taxon>Campylobacter</taxon>
    </lineage>
</organism>
<dbReference type="HAMAP" id="MF_00995">
    <property type="entry name" value="MqnA"/>
    <property type="match status" value="1"/>
</dbReference>
<dbReference type="PANTHER" id="PTHR37690:SF1">
    <property type="entry name" value="CHORISMATE DEHYDRATASE"/>
    <property type="match status" value="1"/>
</dbReference>
<dbReference type="EMBL" id="VWSJ01000004">
    <property type="protein sequence ID" value="MSN95921.1"/>
    <property type="molecule type" value="Genomic_DNA"/>
</dbReference>
<dbReference type="Proteomes" id="UP000476338">
    <property type="component" value="Unassembled WGS sequence"/>
</dbReference>
<evidence type="ECO:0000256" key="3">
    <source>
        <dbReference type="ARBA" id="ARBA00023239"/>
    </source>
</evidence>
<dbReference type="SUPFAM" id="SSF53850">
    <property type="entry name" value="Periplasmic binding protein-like II"/>
    <property type="match status" value="1"/>
</dbReference>
<reference evidence="5 6" key="1">
    <citation type="submission" date="2019-09" db="EMBL/GenBank/DDBJ databases">
        <authorList>
            <person name="Silva M."/>
            <person name="Pereira G."/>
            <person name="Lopes-Da-Costa L."/>
            <person name="Silva E."/>
        </authorList>
    </citation>
    <scope>NUCLEOTIDE SEQUENCE [LARGE SCALE GENOMIC DNA]</scope>
    <source>
        <strain evidence="5 6">FMV-PI01</strain>
    </source>
</reference>
<dbReference type="RefSeq" id="WP_154570185.1">
    <property type="nucleotide sequence ID" value="NZ_VWSJ01000004.1"/>
</dbReference>
<evidence type="ECO:0000313" key="6">
    <source>
        <dbReference type="Proteomes" id="UP000476338"/>
    </source>
</evidence>
<comment type="similarity">
    <text evidence="4">Belongs to the MqnA/MqnD family. MqnA subfamily.</text>
</comment>
<dbReference type="InterPro" id="IPR030868">
    <property type="entry name" value="MqnA"/>
</dbReference>